<evidence type="ECO:0000256" key="3">
    <source>
        <dbReference type="SAM" id="MobiDB-lite"/>
    </source>
</evidence>
<keyword evidence="2" id="KW-0539">Nucleus</keyword>
<dbReference type="PANTHER" id="PTHR46457:SF1">
    <property type="entry name" value="DNA REPAIR PROTEIN RAD51 HOMOLOG 4"/>
    <property type="match status" value="1"/>
</dbReference>
<dbReference type="GO" id="GO:0000724">
    <property type="term" value="P:double-strand break repair via homologous recombination"/>
    <property type="evidence" value="ECO:0007669"/>
    <property type="project" value="TreeGrafter"/>
</dbReference>
<dbReference type="Proteomes" id="UP001199106">
    <property type="component" value="Unassembled WGS sequence"/>
</dbReference>
<dbReference type="PANTHER" id="PTHR46457">
    <property type="entry name" value="DNA REPAIR PROTEIN RAD51 HOMOLOG 4"/>
    <property type="match status" value="1"/>
</dbReference>
<dbReference type="Gene3D" id="3.40.50.300">
    <property type="entry name" value="P-loop containing nucleotide triphosphate hydrolases"/>
    <property type="match status" value="1"/>
</dbReference>
<protein>
    <recommendedName>
        <fullName evidence="4">Rad51-like C-terminal domain-containing protein</fullName>
    </recommendedName>
</protein>
<proteinExistence type="predicted"/>
<dbReference type="InterPro" id="IPR013632">
    <property type="entry name" value="Rad51_C"/>
</dbReference>
<dbReference type="GO" id="GO:0000723">
    <property type="term" value="P:telomere maintenance"/>
    <property type="evidence" value="ECO:0007669"/>
    <property type="project" value="TreeGrafter"/>
</dbReference>
<sequence>MAAVDMSSNELGATARSVEPLLASCEIDNDDLDLLLESVYNASLEKKEENGRERLQTGVKSLDDALNGGLQSGRVVVASGEVGAGASEVCSILLVNSLLQYENSTAAVIDTTGNFDILRLYSMIVAQLSQRPSVTAALRASFDSNPGAVTEDLAARVLDRVEIMRVFDFVGMREAVSEISDEIERNKDANPFQGTEEKMKKKKEATSPGQSASDRLLVEKMKTKRTYVADSEDEEDDEEMLFDSEATITAAAQSVQETAQTQHYQPVETLETAQAGAGRSQVRCILIDNLAQVFNPSLKKDYIQGNALASAFLTALTDLTKSHSLHTLIINPAHPPRTASPKRFAPQNQLGPLPQQKRREPPFPPSIFASNDVIPSLMHLLGRHTDMDVLVSRIPRRKMDARVHYSDSGGSGKKRGVEMVGVLEIVSDRWEGRAGAWGTFREGKDGIREV</sequence>
<evidence type="ECO:0000259" key="4">
    <source>
        <dbReference type="Pfam" id="PF08423"/>
    </source>
</evidence>
<evidence type="ECO:0000256" key="1">
    <source>
        <dbReference type="ARBA" id="ARBA00004123"/>
    </source>
</evidence>
<dbReference type="EMBL" id="JAANER010000004">
    <property type="protein sequence ID" value="KAG9190843.1"/>
    <property type="molecule type" value="Genomic_DNA"/>
</dbReference>
<dbReference type="GO" id="GO:0005657">
    <property type="term" value="C:replication fork"/>
    <property type="evidence" value="ECO:0007669"/>
    <property type="project" value="TreeGrafter"/>
</dbReference>
<dbReference type="GO" id="GO:0003697">
    <property type="term" value="F:single-stranded DNA binding"/>
    <property type="evidence" value="ECO:0007669"/>
    <property type="project" value="TreeGrafter"/>
</dbReference>
<dbReference type="GO" id="GO:0033063">
    <property type="term" value="C:Rad51B-Rad51C-Rad51D-XRCC2 complex"/>
    <property type="evidence" value="ECO:0007669"/>
    <property type="project" value="TreeGrafter"/>
</dbReference>
<evidence type="ECO:0000256" key="2">
    <source>
        <dbReference type="ARBA" id="ARBA00023242"/>
    </source>
</evidence>
<feature type="region of interest" description="Disordered" evidence="3">
    <location>
        <begin position="331"/>
        <end position="362"/>
    </location>
</feature>
<dbReference type="InterPro" id="IPR051988">
    <property type="entry name" value="HRR_RAD51_Paralog"/>
</dbReference>
<evidence type="ECO:0000313" key="6">
    <source>
        <dbReference type="Proteomes" id="UP001199106"/>
    </source>
</evidence>
<dbReference type="GO" id="GO:0008094">
    <property type="term" value="F:ATP-dependent activity, acting on DNA"/>
    <property type="evidence" value="ECO:0007669"/>
    <property type="project" value="TreeGrafter"/>
</dbReference>
<gene>
    <name evidence="5" type="ORF">G6011_08931</name>
</gene>
<dbReference type="GO" id="GO:0005815">
    <property type="term" value="C:microtubule organizing center"/>
    <property type="evidence" value="ECO:0007669"/>
    <property type="project" value="TreeGrafter"/>
</dbReference>
<comment type="subcellular location">
    <subcellularLocation>
        <location evidence="1">Nucleus</location>
    </subcellularLocation>
</comment>
<accession>A0AAD4IA75</accession>
<dbReference type="Pfam" id="PF08423">
    <property type="entry name" value="Rad51"/>
    <property type="match status" value="1"/>
</dbReference>
<keyword evidence="6" id="KW-1185">Reference proteome</keyword>
<dbReference type="AlphaFoldDB" id="A0AAD4IA75"/>
<organism evidence="5 6">
    <name type="scientific">Alternaria panax</name>
    <dbReference type="NCBI Taxonomy" id="48097"/>
    <lineage>
        <taxon>Eukaryota</taxon>
        <taxon>Fungi</taxon>
        <taxon>Dikarya</taxon>
        <taxon>Ascomycota</taxon>
        <taxon>Pezizomycotina</taxon>
        <taxon>Dothideomycetes</taxon>
        <taxon>Pleosporomycetidae</taxon>
        <taxon>Pleosporales</taxon>
        <taxon>Pleosporineae</taxon>
        <taxon>Pleosporaceae</taxon>
        <taxon>Alternaria</taxon>
        <taxon>Alternaria sect. Panax</taxon>
    </lineage>
</organism>
<feature type="region of interest" description="Disordered" evidence="3">
    <location>
        <begin position="184"/>
        <end position="213"/>
    </location>
</feature>
<comment type="caution">
    <text evidence="5">The sequence shown here is derived from an EMBL/GenBank/DDBJ whole genome shotgun (WGS) entry which is preliminary data.</text>
</comment>
<reference evidence="5" key="1">
    <citation type="submission" date="2021-07" db="EMBL/GenBank/DDBJ databases">
        <title>Genome Resource of American Ginseng Black Spot Pathogen Alternaria panax.</title>
        <authorList>
            <person name="Qiu C."/>
            <person name="Wang W."/>
            <person name="Liu Z."/>
        </authorList>
    </citation>
    <scope>NUCLEOTIDE SEQUENCE</scope>
    <source>
        <strain evidence="5">BNCC115425</strain>
    </source>
</reference>
<dbReference type="GO" id="GO:0042148">
    <property type="term" value="P:DNA strand invasion"/>
    <property type="evidence" value="ECO:0007669"/>
    <property type="project" value="TreeGrafter"/>
</dbReference>
<dbReference type="SUPFAM" id="SSF52540">
    <property type="entry name" value="P-loop containing nucleoside triphosphate hydrolases"/>
    <property type="match status" value="1"/>
</dbReference>
<name>A0AAD4IA75_9PLEO</name>
<dbReference type="GO" id="GO:0000400">
    <property type="term" value="F:four-way junction DNA binding"/>
    <property type="evidence" value="ECO:0007669"/>
    <property type="project" value="TreeGrafter"/>
</dbReference>
<feature type="domain" description="Rad51-like C-terminal" evidence="4">
    <location>
        <begin position="54"/>
        <end position="122"/>
    </location>
</feature>
<evidence type="ECO:0000313" key="5">
    <source>
        <dbReference type="EMBL" id="KAG9190843.1"/>
    </source>
</evidence>
<dbReference type="GO" id="GO:0007131">
    <property type="term" value="P:reciprocal meiotic recombination"/>
    <property type="evidence" value="ECO:0007669"/>
    <property type="project" value="TreeGrafter"/>
</dbReference>
<dbReference type="InterPro" id="IPR027417">
    <property type="entry name" value="P-loop_NTPase"/>
</dbReference>